<dbReference type="RefSeq" id="YP_009807251.1">
    <property type="nucleotide sequence ID" value="NC_048021.1"/>
</dbReference>
<name>A0A345MIZ2_9CAUD</name>
<organism evidence="1 2">
    <name type="scientific">Gordonia phage Daredevil</name>
    <dbReference type="NCBI Taxonomy" id="2283286"/>
    <lineage>
        <taxon>Viruses</taxon>
        <taxon>Duplodnaviria</taxon>
        <taxon>Heunggongvirae</taxon>
        <taxon>Uroviricota</taxon>
        <taxon>Caudoviricetes</taxon>
        <taxon>Daredevilvirus</taxon>
        <taxon>Daredevilvirus daredevil</taxon>
    </lineage>
</organism>
<dbReference type="GeneID" id="54998126"/>
<evidence type="ECO:0000313" key="2">
    <source>
        <dbReference type="Proteomes" id="UP000257597"/>
    </source>
</evidence>
<protein>
    <submittedName>
        <fullName evidence="1">Uncharacterized protein</fullName>
    </submittedName>
</protein>
<reference evidence="2" key="1">
    <citation type="submission" date="2018-07" db="EMBL/GenBank/DDBJ databases">
        <authorList>
            <person name="Quirk P.G."/>
            <person name="Krulwich T.A."/>
        </authorList>
    </citation>
    <scope>NUCLEOTIDE SEQUENCE [LARGE SCALE GENOMIC DNA]</scope>
</reference>
<dbReference type="EMBL" id="MH590603">
    <property type="protein sequence ID" value="AXH70523.1"/>
    <property type="molecule type" value="Genomic_DNA"/>
</dbReference>
<accession>A0A345MIZ2</accession>
<dbReference type="Proteomes" id="UP000257597">
    <property type="component" value="Segment"/>
</dbReference>
<dbReference type="KEGG" id="vg:54998126"/>
<evidence type="ECO:0000313" key="1">
    <source>
        <dbReference type="EMBL" id="AXH70523.1"/>
    </source>
</evidence>
<sequence length="132" mass="15012">MTNFTATFTDGWTIPLVADSWDDAIKEIEANMADWYEGRPAASLRSLSTAPPTIQIITYRDPDASTELSVFLDGRRLSWDEFVERGIDPGHGWSREDWDELITAAEVLPPSAFRDELLQGYESYSDNEYIED</sequence>
<proteinExistence type="predicted"/>
<keyword evidence="2" id="KW-1185">Reference proteome</keyword>
<gene>
    <name evidence="1" type="primary">137</name>
    <name evidence="1" type="ORF">SEA_DAREDEVIL_137</name>
</gene>